<dbReference type="PANTHER" id="PTHR42754:SF1">
    <property type="entry name" value="LIPOPROTEIN"/>
    <property type="match status" value="1"/>
</dbReference>
<proteinExistence type="predicted"/>
<gene>
    <name evidence="2" type="ORF">CLV98_107106</name>
</gene>
<dbReference type="InterPro" id="IPR013783">
    <property type="entry name" value="Ig-like_fold"/>
</dbReference>
<dbReference type="AlphaFoldDB" id="A0A316AJI5"/>
<evidence type="ECO:0008006" key="4">
    <source>
        <dbReference type="Google" id="ProtNLM"/>
    </source>
</evidence>
<evidence type="ECO:0000313" key="3">
    <source>
        <dbReference type="Proteomes" id="UP000245880"/>
    </source>
</evidence>
<reference evidence="2 3" key="1">
    <citation type="submission" date="2018-03" db="EMBL/GenBank/DDBJ databases">
        <title>Genomic Encyclopedia of Archaeal and Bacterial Type Strains, Phase II (KMG-II): from individual species to whole genera.</title>
        <authorList>
            <person name="Goeker M."/>
        </authorList>
    </citation>
    <scope>NUCLEOTIDE SEQUENCE [LARGE SCALE GENOMIC DNA]</scope>
    <source>
        <strain evidence="2 3">DSM 100346</strain>
    </source>
</reference>
<feature type="transmembrane region" description="Helical" evidence="1">
    <location>
        <begin position="12"/>
        <end position="32"/>
    </location>
</feature>
<name>A0A316AJI5_9BACT</name>
<sequence>MTVNHLHKIRQFGATYITAFWFVSILLCWNAMAQSPTKVSEIVLGGVGGEYMETSNCVIPATGGGFIIGAVSSSPISGTKSQNEYGGGDFWVSKMNSDGSKQWDYRFGGNGWDGLKEIIPASDGGYVLGGVTDSGAFGDVTQNSRGSYDYWIVKISEMGIKQWDARFGGDNMDLMETLKPSPDGGYLIGGRSYSGISGDKSAPYIYSADYWVIKVNSQGVKLWDKTYSGGGNVSAYGQDHLNYIQPTIDGGFLLGGFSSSSAGFDKSSELKGGSDWWIIKINADGTKLWDASYGGGDHEVLFAIQPIASGGYLLAGTTYSSLSGDVTQHSRGGSDYWVVKINELGVKQWDARFGGDQDDFLWTIRPTSDKGFLLGGSSSSGASGDKSQGSFGLKDYWIVKIDGDGSKEWDVSFGGSEDDELKSIQKVSYNEYLLAGSSSSSVSGNKAQDAFGGGDIWIVKIRDESALPVTLLNFNAKPEANKVLINWQTAQELNALHFTMERSKDMKGFEQIGVVPAAGNANETSTYTYTDETPLKGRSYYRLRQVDQDGKSTTYRAISVRISGTDSPYPNPSKGGVFQIETADMAGLKLFTEAGIEVPIGYRRVSAEAVEITPKERLVKGIYLIRSDGVGYKLVVE</sequence>
<evidence type="ECO:0000313" key="2">
    <source>
        <dbReference type="EMBL" id="PWJ57399.1"/>
    </source>
</evidence>
<organism evidence="2 3">
    <name type="scientific">Dyadobacter jejuensis</name>
    <dbReference type="NCBI Taxonomy" id="1082580"/>
    <lineage>
        <taxon>Bacteria</taxon>
        <taxon>Pseudomonadati</taxon>
        <taxon>Bacteroidota</taxon>
        <taxon>Cytophagia</taxon>
        <taxon>Cytophagales</taxon>
        <taxon>Spirosomataceae</taxon>
        <taxon>Dyadobacter</taxon>
    </lineage>
</organism>
<keyword evidence="1" id="KW-0472">Membrane</keyword>
<dbReference type="Proteomes" id="UP000245880">
    <property type="component" value="Unassembled WGS sequence"/>
</dbReference>
<keyword evidence="3" id="KW-1185">Reference proteome</keyword>
<dbReference type="PANTHER" id="PTHR42754">
    <property type="entry name" value="ENDOGLUCANASE"/>
    <property type="match status" value="1"/>
</dbReference>
<evidence type="ECO:0000256" key="1">
    <source>
        <dbReference type="SAM" id="Phobius"/>
    </source>
</evidence>
<protein>
    <recommendedName>
        <fullName evidence="4">Secreted protein (Por secretion system target)</fullName>
    </recommendedName>
</protein>
<dbReference type="Gene3D" id="2.60.40.10">
    <property type="entry name" value="Immunoglobulins"/>
    <property type="match status" value="1"/>
</dbReference>
<keyword evidence="1" id="KW-0812">Transmembrane</keyword>
<comment type="caution">
    <text evidence="2">The sequence shown here is derived from an EMBL/GenBank/DDBJ whole genome shotgun (WGS) entry which is preliminary data.</text>
</comment>
<keyword evidence="1" id="KW-1133">Transmembrane helix</keyword>
<dbReference type="EMBL" id="QGDT01000007">
    <property type="protein sequence ID" value="PWJ57399.1"/>
    <property type="molecule type" value="Genomic_DNA"/>
</dbReference>
<accession>A0A316AJI5</accession>